<evidence type="ECO:0000313" key="6">
    <source>
        <dbReference type="EMBL" id="WOB06690.1"/>
    </source>
</evidence>
<dbReference type="Proteomes" id="UP001303946">
    <property type="component" value="Chromosome"/>
</dbReference>
<organism evidence="6 7">
    <name type="scientific">Piscinibacter gummiphilus</name>
    <dbReference type="NCBI Taxonomy" id="946333"/>
    <lineage>
        <taxon>Bacteria</taxon>
        <taxon>Pseudomonadati</taxon>
        <taxon>Pseudomonadota</taxon>
        <taxon>Betaproteobacteria</taxon>
        <taxon>Burkholderiales</taxon>
        <taxon>Sphaerotilaceae</taxon>
        <taxon>Piscinibacter</taxon>
    </lineage>
</organism>
<dbReference type="Gene3D" id="3.40.50.300">
    <property type="entry name" value="P-loop containing nucleotide triphosphate hydrolases"/>
    <property type="match status" value="1"/>
</dbReference>
<keyword evidence="2" id="KW-0862">Zinc</keyword>
<dbReference type="EMBL" id="CP136336">
    <property type="protein sequence ID" value="WOB06690.1"/>
    <property type="molecule type" value="Genomic_DNA"/>
</dbReference>
<feature type="domain" description="SWIM-type" evidence="3">
    <location>
        <begin position="55"/>
        <end position="94"/>
    </location>
</feature>
<dbReference type="PROSITE" id="PS51192">
    <property type="entry name" value="HELICASE_ATP_BIND_1"/>
    <property type="match status" value="1"/>
</dbReference>
<dbReference type="InterPro" id="IPR014001">
    <property type="entry name" value="Helicase_ATP-bd"/>
</dbReference>
<keyword evidence="6" id="KW-0067">ATP-binding</keyword>
<dbReference type="PROSITE" id="PS51194">
    <property type="entry name" value="HELICASE_CTER"/>
    <property type="match status" value="1"/>
</dbReference>
<dbReference type="Pfam" id="PF00176">
    <property type="entry name" value="SNF2-rel_dom"/>
    <property type="match status" value="1"/>
</dbReference>
<dbReference type="GO" id="GO:0016787">
    <property type="term" value="F:hydrolase activity"/>
    <property type="evidence" value="ECO:0007669"/>
    <property type="project" value="UniProtKB-KW"/>
</dbReference>
<sequence>MSSFSLPEDFDLGEHFDHRTLIRAMELKPQQAVTALQVDGPRLVSRVQGTGPTAYQQHIQWVEDRRLGPKLEGRCSCPAGHNCQHVAAALMAFEAQQIRIKKGLPEKPGIATPVARPAPPPPPEMLELGALALVPVLRLTTCVDVASEALLHHRYGSAQARASTLRQGAAQLLYRYQPPVGKALDYHAPAGTATTTLAEVIDPQRPGRIVMGHFQRQSLAEAAALRSLVGELDLRPWSLSAGLAVERATRQSMLRQPAHTQAQGGPEVHSPMLLVPQRRDRWPELLAHHIPELERRGWVVEVADDFPYELHQADDWSVDIGEEPGGHWFNVGLRVTVDGEPVNLVPLLVSLVQNGWLDTEALVGRGEGSEVLVPWSVEAAPTPGTAPRQRLLRLPVARVLPLMEWLRSVFRMGERTSALRLSRFDLGTLESLEQAGRVTAPPSYTELMEQVKLLNADGGLPAIDASPNVQATLRHYQLDGLAWMDFLRRSRLGGILADDMGLGKTLQALALLQAELDAGRLDRPSLVIVPTSLIGNWETEARRFTPQLKLVVLHGAQRARHFKEIAGAHLVVTSYPLAMRDMATHGVQEWHYVMLDEAQRIKNSRSQAALSVKELNARHRLCLSGTPLENHLGELWSLIDFVCPGLLGSEAQFREHYRTPIERRQDTLRAQQLARRVKPFLLRRTKQQVARELPEKTETLLRVELTGTQRDLYETVRATMDSKLREVIAQQGLARSQIMVLDALLRLRQVCCDPRLLKTGDNADRGDAPARPHHPSAKMELLLDLLPTLVEDGRRVLLFSQFTEMLGLIELELQRLKLPYLLLTGETKDRGALVEKFQQGNTPLFLISLKAGGVGLNLTAADTVILYDPWWNPAVEQQAIDRAYRIGQDKPVFVYKLLASGTVEDKMLDLQARKAGLADSLLSGVASDAALTTQDFDELFKPLGGE</sequence>
<dbReference type="RefSeq" id="WP_316699278.1">
    <property type="nucleotide sequence ID" value="NZ_CP136336.1"/>
</dbReference>
<gene>
    <name evidence="6" type="ORF">RXV79_17375</name>
</gene>
<dbReference type="Gene3D" id="3.40.50.10810">
    <property type="entry name" value="Tandem AAA-ATPase domain"/>
    <property type="match status" value="1"/>
</dbReference>
<evidence type="ECO:0000256" key="2">
    <source>
        <dbReference type="PROSITE-ProRule" id="PRU00325"/>
    </source>
</evidence>
<evidence type="ECO:0000259" key="5">
    <source>
        <dbReference type="PROSITE" id="PS51194"/>
    </source>
</evidence>
<dbReference type="InterPro" id="IPR049730">
    <property type="entry name" value="SNF2/RAD54-like_C"/>
</dbReference>
<protein>
    <submittedName>
        <fullName evidence="6">DEAD/DEAH box helicase</fullName>
        <ecNumber evidence="6">3.6.4.-</ecNumber>
    </submittedName>
</protein>
<dbReference type="GO" id="GO:0004386">
    <property type="term" value="F:helicase activity"/>
    <property type="evidence" value="ECO:0007669"/>
    <property type="project" value="UniProtKB-KW"/>
</dbReference>
<keyword evidence="1 6" id="KW-0378">Hydrolase</keyword>
<dbReference type="PROSITE" id="PS50966">
    <property type="entry name" value="ZF_SWIM"/>
    <property type="match status" value="1"/>
</dbReference>
<dbReference type="InterPro" id="IPR000330">
    <property type="entry name" value="SNF2_N"/>
</dbReference>
<name>A0ABZ0CUQ7_9BURK</name>
<dbReference type="InterPro" id="IPR038718">
    <property type="entry name" value="SNF2-like_sf"/>
</dbReference>
<dbReference type="CDD" id="cd18012">
    <property type="entry name" value="DEXQc_arch_SWI2_SNF2"/>
    <property type="match status" value="1"/>
</dbReference>
<dbReference type="PANTHER" id="PTHR10799">
    <property type="entry name" value="SNF2/RAD54 HELICASE FAMILY"/>
    <property type="match status" value="1"/>
</dbReference>
<evidence type="ECO:0000256" key="1">
    <source>
        <dbReference type="ARBA" id="ARBA00022801"/>
    </source>
</evidence>
<dbReference type="InterPro" id="IPR001650">
    <property type="entry name" value="Helicase_C-like"/>
</dbReference>
<dbReference type="Pfam" id="PF00271">
    <property type="entry name" value="Helicase_C"/>
    <property type="match status" value="1"/>
</dbReference>
<keyword evidence="7" id="KW-1185">Reference proteome</keyword>
<proteinExistence type="predicted"/>
<dbReference type="SMART" id="SM00487">
    <property type="entry name" value="DEXDc"/>
    <property type="match status" value="1"/>
</dbReference>
<dbReference type="InterPro" id="IPR007527">
    <property type="entry name" value="Znf_SWIM"/>
</dbReference>
<feature type="domain" description="Helicase ATP-binding" evidence="4">
    <location>
        <begin position="485"/>
        <end position="645"/>
    </location>
</feature>
<feature type="domain" description="Helicase C-terminal" evidence="5">
    <location>
        <begin position="781"/>
        <end position="937"/>
    </location>
</feature>
<keyword evidence="2" id="KW-0479">Metal-binding</keyword>
<dbReference type="CDD" id="cd18793">
    <property type="entry name" value="SF2_C_SNF"/>
    <property type="match status" value="1"/>
</dbReference>
<dbReference type="SUPFAM" id="SSF52540">
    <property type="entry name" value="P-loop containing nucleoside triphosphate hydrolases"/>
    <property type="match status" value="2"/>
</dbReference>
<dbReference type="EC" id="3.6.4.-" evidence="6"/>
<keyword evidence="6" id="KW-0347">Helicase</keyword>
<evidence type="ECO:0000259" key="4">
    <source>
        <dbReference type="PROSITE" id="PS51192"/>
    </source>
</evidence>
<evidence type="ECO:0000313" key="7">
    <source>
        <dbReference type="Proteomes" id="UP001303946"/>
    </source>
</evidence>
<accession>A0ABZ0CUQ7</accession>
<reference evidence="6 7" key="1">
    <citation type="submission" date="2023-10" db="EMBL/GenBank/DDBJ databases">
        <title>Bacteria for the degradation of biodegradable plastic PBAT(Polybutylene adipate terephthalate).</title>
        <authorList>
            <person name="Weon H.-Y."/>
            <person name="Yeon J."/>
        </authorList>
    </citation>
    <scope>NUCLEOTIDE SEQUENCE [LARGE SCALE GENOMIC DNA]</scope>
    <source>
        <strain evidence="6 7">SBD 7-3</strain>
    </source>
</reference>
<keyword evidence="6" id="KW-0547">Nucleotide-binding</keyword>
<dbReference type="InterPro" id="IPR027417">
    <property type="entry name" value="P-loop_NTPase"/>
</dbReference>
<dbReference type="SMART" id="SM00490">
    <property type="entry name" value="HELICc"/>
    <property type="match status" value="1"/>
</dbReference>
<keyword evidence="2" id="KW-0863">Zinc-finger</keyword>
<evidence type="ECO:0000259" key="3">
    <source>
        <dbReference type="PROSITE" id="PS50966"/>
    </source>
</evidence>